<keyword evidence="5" id="KW-0479">Metal-binding</keyword>
<dbReference type="GO" id="GO:0005506">
    <property type="term" value="F:iron ion binding"/>
    <property type="evidence" value="ECO:0007669"/>
    <property type="project" value="InterPro"/>
</dbReference>
<dbReference type="AlphaFoldDB" id="A0A6P5JX50"/>
<dbReference type="GeneID" id="110204202"/>
<dbReference type="InterPro" id="IPR001128">
    <property type="entry name" value="Cyt_P450"/>
</dbReference>
<dbReference type="KEGG" id="pcw:110204202"/>
<dbReference type="Proteomes" id="UP000515140">
    <property type="component" value="Unplaced"/>
</dbReference>
<keyword evidence="12" id="KW-1185">Reference proteome</keyword>
<comment type="subcellular location">
    <subcellularLocation>
        <location evidence="2">Endoplasmic reticulum membrane</location>
    </subcellularLocation>
    <subcellularLocation>
        <location evidence="1">Microsome membrane</location>
    </subcellularLocation>
</comment>
<dbReference type="Pfam" id="PF00067">
    <property type="entry name" value="p450"/>
    <property type="match status" value="1"/>
</dbReference>
<dbReference type="GO" id="GO:0016712">
    <property type="term" value="F:oxidoreductase activity, acting on paired donors, with incorporation or reduction of molecular oxygen, reduced flavin or flavoprotein as one donor, and incorporation of one atom of oxygen"/>
    <property type="evidence" value="ECO:0007669"/>
    <property type="project" value="UniProtKB-EC"/>
</dbReference>
<evidence type="ECO:0000313" key="13">
    <source>
        <dbReference type="RefSeq" id="XP_020836144.1"/>
    </source>
</evidence>
<protein>
    <recommendedName>
        <fullName evidence="4">unspecific monooxygenase</fullName>
        <ecNumber evidence="4">1.14.14.1</ecNumber>
    </recommendedName>
</protein>
<evidence type="ECO:0000256" key="5">
    <source>
        <dbReference type="ARBA" id="ARBA00022723"/>
    </source>
</evidence>
<dbReference type="InterPro" id="IPR036396">
    <property type="entry name" value="Cyt_P450_sf"/>
</dbReference>
<dbReference type="InParanoid" id="A0A6P5JX50"/>
<dbReference type="InterPro" id="IPR050182">
    <property type="entry name" value="Cytochrome_P450_fam2"/>
</dbReference>
<keyword evidence="9" id="KW-0408">Iron</keyword>
<accession>A0A6P5JX50</accession>
<evidence type="ECO:0000256" key="8">
    <source>
        <dbReference type="ARBA" id="ARBA00023002"/>
    </source>
</evidence>
<evidence type="ECO:0000256" key="6">
    <source>
        <dbReference type="ARBA" id="ARBA00022824"/>
    </source>
</evidence>
<evidence type="ECO:0000256" key="7">
    <source>
        <dbReference type="ARBA" id="ARBA00022848"/>
    </source>
</evidence>
<keyword evidence="10" id="KW-0503">Monooxygenase</keyword>
<dbReference type="GO" id="GO:0020037">
    <property type="term" value="F:heme binding"/>
    <property type="evidence" value="ECO:0007669"/>
    <property type="project" value="InterPro"/>
</dbReference>
<comment type="similarity">
    <text evidence="3">Belongs to the cytochrome P450 family.</text>
</comment>
<evidence type="ECO:0000256" key="3">
    <source>
        <dbReference type="ARBA" id="ARBA00010617"/>
    </source>
</evidence>
<dbReference type="GO" id="GO:0005789">
    <property type="term" value="C:endoplasmic reticulum membrane"/>
    <property type="evidence" value="ECO:0007669"/>
    <property type="project" value="UniProtKB-SubCell"/>
</dbReference>
<dbReference type="SUPFAM" id="SSF48264">
    <property type="entry name" value="Cytochrome P450"/>
    <property type="match status" value="1"/>
</dbReference>
<keyword evidence="8" id="KW-0560">Oxidoreductase</keyword>
<dbReference type="EC" id="1.14.14.1" evidence="4"/>
<evidence type="ECO:0000256" key="10">
    <source>
        <dbReference type="ARBA" id="ARBA00023033"/>
    </source>
</evidence>
<dbReference type="RefSeq" id="XP_020836144.1">
    <property type="nucleotide sequence ID" value="XM_020980485.1"/>
</dbReference>
<name>A0A6P5JX50_PHACI</name>
<evidence type="ECO:0000256" key="4">
    <source>
        <dbReference type="ARBA" id="ARBA00012109"/>
    </source>
</evidence>
<evidence type="ECO:0000256" key="11">
    <source>
        <dbReference type="ARBA" id="ARBA00023136"/>
    </source>
</evidence>
<evidence type="ECO:0000256" key="1">
    <source>
        <dbReference type="ARBA" id="ARBA00004524"/>
    </source>
</evidence>
<dbReference type="PANTHER" id="PTHR24300">
    <property type="entry name" value="CYTOCHROME P450 508A4-RELATED"/>
    <property type="match status" value="1"/>
</dbReference>
<organism evidence="12 13">
    <name type="scientific">Phascolarctos cinereus</name>
    <name type="common">Koala</name>
    <dbReference type="NCBI Taxonomy" id="38626"/>
    <lineage>
        <taxon>Eukaryota</taxon>
        <taxon>Metazoa</taxon>
        <taxon>Chordata</taxon>
        <taxon>Craniata</taxon>
        <taxon>Vertebrata</taxon>
        <taxon>Euteleostomi</taxon>
        <taxon>Mammalia</taxon>
        <taxon>Metatheria</taxon>
        <taxon>Diprotodontia</taxon>
        <taxon>Phascolarctidae</taxon>
        <taxon>Phascolarctos</taxon>
    </lineage>
</organism>
<reference evidence="13" key="1">
    <citation type="submission" date="2025-08" db="UniProtKB">
        <authorList>
            <consortium name="RefSeq"/>
        </authorList>
    </citation>
    <scope>IDENTIFICATION</scope>
    <source>
        <tissue evidence="13">Spleen</tissue>
    </source>
</reference>
<keyword evidence="7" id="KW-0492">Microsome</keyword>
<evidence type="ECO:0000256" key="9">
    <source>
        <dbReference type="ARBA" id="ARBA00023004"/>
    </source>
</evidence>
<keyword evidence="11" id="KW-0472">Membrane</keyword>
<evidence type="ECO:0000256" key="2">
    <source>
        <dbReference type="ARBA" id="ARBA00004586"/>
    </source>
</evidence>
<dbReference type="Gene3D" id="1.10.630.10">
    <property type="entry name" value="Cytochrome P450"/>
    <property type="match status" value="1"/>
</dbReference>
<dbReference type="PANTHER" id="PTHR24300:SF400">
    <property type="entry name" value="CYTOCHROME P450 2C9"/>
    <property type="match status" value="1"/>
</dbReference>
<keyword evidence="6" id="KW-0256">Endoplasmic reticulum</keyword>
<evidence type="ECO:0000313" key="12">
    <source>
        <dbReference type="Proteomes" id="UP000515140"/>
    </source>
</evidence>
<sequence>MEDRNKMLYTNAVVRIHFYLFRSSGICLNLGTTIIPALSSVHYDDEEFPNLEKFDPGHFLDESGKFKKSDYFMPFSALEHGYVLGRTWLRWNYFCFLLSPYRILP</sequence>
<proteinExistence type="inferred from homology"/>
<gene>
    <name evidence="13" type="primary">LOC110204202</name>
</gene>
<dbReference type="GO" id="GO:0006082">
    <property type="term" value="P:organic acid metabolic process"/>
    <property type="evidence" value="ECO:0007669"/>
    <property type="project" value="TreeGrafter"/>
</dbReference>
<dbReference type="GO" id="GO:0006805">
    <property type="term" value="P:xenobiotic metabolic process"/>
    <property type="evidence" value="ECO:0007669"/>
    <property type="project" value="TreeGrafter"/>
</dbReference>